<dbReference type="Gene3D" id="3.40.50.10320">
    <property type="entry name" value="LmbE-like"/>
    <property type="match status" value="1"/>
</dbReference>
<comment type="caution">
    <text evidence="3">The sequence shown here is derived from an EMBL/GenBank/DDBJ whole genome shotgun (WGS) entry which is preliminary data.</text>
</comment>
<dbReference type="EC" id="3.5.1.89" evidence="2"/>
<evidence type="ECO:0000256" key="2">
    <source>
        <dbReference type="ARBA" id="ARBA00012176"/>
    </source>
</evidence>
<name>A0AA35SUU2_GEOBA</name>
<dbReference type="Proteomes" id="UP001174909">
    <property type="component" value="Unassembled WGS sequence"/>
</dbReference>
<accession>A0AA35SUU2</accession>
<comment type="similarity">
    <text evidence="1">Belongs to the PIGL family.</text>
</comment>
<protein>
    <recommendedName>
        <fullName evidence="2">N-acetylglucosaminylphosphatidylinositol deacetylase</fullName>
        <ecNumber evidence="2">3.5.1.89</ecNumber>
    </recommendedName>
</protein>
<keyword evidence="4" id="KW-1185">Reference proteome</keyword>
<dbReference type="InterPro" id="IPR024078">
    <property type="entry name" value="LmbE-like_dom_sf"/>
</dbReference>
<dbReference type="AlphaFoldDB" id="A0AA35SUU2"/>
<evidence type="ECO:0000313" key="4">
    <source>
        <dbReference type="Proteomes" id="UP001174909"/>
    </source>
</evidence>
<organism evidence="3 4">
    <name type="scientific">Geodia barretti</name>
    <name type="common">Barrett's horny sponge</name>
    <dbReference type="NCBI Taxonomy" id="519541"/>
    <lineage>
        <taxon>Eukaryota</taxon>
        <taxon>Metazoa</taxon>
        <taxon>Porifera</taxon>
        <taxon>Demospongiae</taxon>
        <taxon>Heteroscleromorpha</taxon>
        <taxon>Tetractinellida</taxon>
        <taxon>Astrophorina</taxon>
        <taxon>Geodiidae</taxon>
        <taxon>Geodia</taxon>
    </lineage>
</organism>
<evidence type="ECO:0000313" key="3">
    <source>
        <dbReference type="EMBL" id="CAI8035807.1"/>
    </source>
</evidence>
<dbReference type="Pfam" id="PF02585">
    <property type="entry name" value="PIG-L"/>
    <property type="match status" value="1"/>
</dbReference>
<dbReference type="EMBL" id="CASHTH010002826">
    <property type="protein sequence ID" value="CAI8035807.1"/>
    <property type="molecule type" value="Genomic_DNA"/>
</dbReference>
<dbReference type="InterPro" id="IPR003737">
    <property type="entry name" value="GlcNAc_PI_deacetylase-related"/>
</dbReference>
<proteinExistence type="inferred from homology"/>
<reference evidence="3" key="1">
    <citation type="submission" date="2023-03" db="EMBL/GenBank/DDBJ databases">
        <authorList>
            <person name="Steffen K."/>
            <person name="Cardenas P."/>
        </authorList>
    </citation>
    <scope>NUCLEOTIDE SEQUENCE</scope>
</reference>
<dbReference type="SUPFAM" id="SSF102588">
    <property type="entry name" value="LmbE-like"/>
    <property type="match status" value="1"/>
</dbReference>
<gene>
    <name evidence="3" type="ORF">GBAR_LOCUS20084</name>
</gene>
<evidence type="ECO:0000256" key="1">
    <source>
        <dbReference type="ARBA" id="ARBA00006066"/>
    </source>
</evidence>
<dbReference type="GO" id="GO:0000225">
    <property type="term" value="F:N-acetylglucosaminylphosphatidylinositol deacetylase activity"/>
    <property type="evidence" value="ECO:0007669"/>
    <property type="project" value="UniProtKB-EC"/>
</dbReference>
<sequence>MRLLVIVAHPHDLCHMAGTCAHHVERGDRVTAVAITGGQTTHDEELADELRKSPDQRDMTIVGRSQEEYAASKAREFVNVCELFGIADVRILPFSDNPIEVTDEIVRTLAEILYDVRPQMVLTHAPYTLPDRRSHYAWIDDHTAAGITVQRALQHISIPDRDRGHAPHKVASVYYTGVDYAFHEVDVCIDISDQVENRKKAEILFESQGHTPELAEKRIESNAGFQGWKAHIGYAETFIRGYREIGRCLSVTEENLLLAEMSHEERLRRQTGKGPRYR</sequence>